<accession>A0A1H6QZN5</accession>
<reference evidence="1 2" key="1">
    <citation type="submission" date="2016-10" db="EMBL/GenBank/DDBJ databases">
        <authorList>
            <person name="de Groot N.N."/>
        </authorList>
    </citation>
    <scope>NUCLEOTIDE SEQUENCE [LARGE SCALE GENOMIC DNA]</scope>
    <source>
        <strain evidence="1 2">DSM 29340</strain>
    </source>
</reference>
<organism evidence="1 2">
    <name type="scientific">Cribrihabitans marinus</name>
    <dbReference type="NCBI Taxonomy" id="1227549"/>
    <lineage>
        <taxon>Bacteria</taxon>
        <taxon>Pseudomonadati</taxon>
        <taxon>Pseudomonadota</taxon>
        <taxon>Alphaproteobacteria</taxon>
        <taxon>Rhodobacterales</taxon>
        <taxon>Paracoccaceae</taxon>
        <taxon>Cribrihabitans</taxon>
    </lineage>
</organism>
<proteinExistence type="predicted"/>
<protein>
    <submittedName>
        <fullName evidence="1">Uncharacterized protein</fullName>
    </submittedName>
</protein>
<dbReference type="OrthoDB" id="7933758at2"/>
<name>A0A1H6QZN5_9RHOB</name>
<gene>
    <name evidence="1" type="ORF">SAMN05444007_101354</name>
</gene>
<evidence type="ECO:0000313" key="1">
    <source>
        <dbReference type="EMBL" id="SEI48993.1"/>
    </source>
</evidence>
<dbReference type="RefSeq" id="WP_092361919.1">
    <property type="nucleotide sequence ID" value="NZ_BMGV01000001.1"/>
</dbReference>
<dbReference type="Proteomes" id="UP000199379">
    <property type="component" value="Unassembled WGS sequence"/>
</dbReference>
<dbReference type="EMBL" id="FNYD01000001">
    <property type="protein sequence ID" value="SEI48993.1"/>
    <property type="molecule type" value="Genomic_DNA"/>
</dbReference>
<evidence type="ECO:0000313" key="2">
    <source>
        <dbReference type="Proteomes" id="UP000199379"/>
    </source>
</evidence>
<dbReference type="AlphaFoldDB" id="A0A1H6QZN5"/>
<keyword evidence="2" id="KW-1185">Reference proteome</keyword>
<sequence length="60" mass="6528">MDPIKTVEYARALYTAHGGKAEAEVAEKVRHCEAAGRKAEAEDWQAVRRAIAGLRGPHQG</sequence>